<accession>A0A3N4Z3Z6</accession>
<dbReference type="Gene3D" id="3.40.50.1240">
    <property type="entry name" value="Phosphoglycerate mutase-like"/>
    <property type="match status" value="1"/>
</dbReference>
<dbReference type="OrthoDB" id="4697614at2"/>
<feature type="binding site" evidence="2">
    <location>
        <begin position="79"/>
        <end position="82"/>
    </location>
    <ligand>
        <name>substrate</name>
    </ligand>
</feature>
<dbReference type="EMBL" id="RKRA01000001">
    <property type="protein sequence ID" value="RPF26614.1"/>
    <property type="molecule type" value="Genomic_DNA"/>
</dbReference>
<feature type="active site" description="Tele-phosphohistidine intermediate" evidence="1">
    <location>
        <position position="9"/>
    </location>
</feature>
<evidence type="ECO:0000256" key="2">
    <source>
        <dbReference type="PIRSR" id="PIRSR613078-2"/>
    </source>
</evidence>
<proteinExistence type="predicted"/>
<feature type="active site" description="Proton donor/acceptor" evidence="1">
    <location>
        <position position="79"/>
    </location>
</feature>
<organism evidence="3 4">
    <name type="scientific">Georgenia muralis</name>
    <dbReference type="NCBI Taxonomy" id="154117"/>
    <lineage>
        <taxon>Bacteria</taxon>
        <taxon>Bacillati</taxon>
        <taxon>Actinomycetota</taxon>
        <taxon>Actinomycetes</taxon>
        <taxon>Micrococcales</taxon>
        <taxon>Bogoriellaceae</taxon>
        <taxon>Georgenia</taxon>
    </lineage>
</organism>
<evidence type="ECO:0000313" key="3">
    <source>
        <dbReference type="EMBL" id="RPF26614.1"/>
    </source>
</evidence>
<dbReference type="GO" id="GO:0016791">
    <property type="term" value="F:phosphatase activity"/>
    <property type="evidence" value="ECO:0007669"/>
    <property type="project" value="TreeGrafter"/>
</dbReference>
<dbReference type="InterPro" id="IPR050275">
    <property type="entry name" value="PGM_Phosphatase"/>
</dbReference>
<feature type="binding site" evidence="2">
    <location>
        <position position="58"/>
    </location>
    <ligand>
        <name>substrate</name>
    </ligand>
</feature>
<dbReference type="CDD" id="cd07067">
    <property type="entry name" value="HP_PGM_like"/>
    <property type="match status" value="1"/>
</dbReference>
<dbReference type="Proteomes" id="UP000280726">
    <property type="component" value="Unassembled WGS sequence"/>
</dbReference>
<dbReference type="PANTHER" id="PTHR48100:SF15">
    <property type="entry name" value="SEDOHEPTULOSE 1,7-BISPHOSPHATASE"/>
    <property type="match status" value="1"/>
</dbReference>
<keyword evidence="4" id="KW-1185">Reference proteome</keyword>
<comment type="caution">
    <text evidence="3">The sequence shown here is derived from an EMBL/GenBank/DDBJ whole genome shotgun (WGS) entry which is preliminary data.</text>
</comment>
<dbReference type="RefSeq" id="WP_123915467.1">
    <property type="nucleotide sequence ID" value="NZ_RKRA01000001.1"/>
</dbReference>
<dbReference type="SUPFAM" id="SSF53254">
    <property type="entry name" value="Phosphoglycerate mutase-like"/>
    <property type="match status" value="1"/>
</dbReference>
<protein>
    <submittedName>
        <fullName evidence="3">Putative phosphoglycerate mutase</fullName>
    </submittedName>
</protein>
<name>A0A3N4Z3Z6_9MICO</name>
<dbReference type="SMART" id="SM00855">
    <property type="entry name" value="PGAM"/>
    <property type="match status" value="1"/>
</dbReference>
<evidence type="ECO:0000256" key="1">
    <source>
        <dbReference type="PIRSR" id="PIRSR613078-1"/>
    </source>
</evidence>
<dbReference type="AlphaFoldDB" id="A0A3N4Z3Z6"/>
<reference evidence="3 4" key="1">
    <citation type="submission" date="2018-11" db="EMBL/GenBank/DDBJ databases">
        <title>Sequencing the genomes of 1000 actinobacteria strains.</title>
        <authorList>
            <person name="Klenk H.-P."/>
        </authorList>
    </citation>
    <scope>NUCLEOTIDE SEQUENCE [LARGE SCALE GENOMIC DNA]</scope>
    <source>
        <strain evidence="3 4">DSM 14418</strain>
    </source>
</reference>
<gene>
    <name evidence="3" type="ORF">EDD32_1062</name>
</gene>
<dbReference type="Pfam" id="PF00300">
    <property type="entry name" value="His_Phos_1"/>
    <property type="match status" value="1"/>
</dbReference>
<dbReference type="InterPro" id="IPR013078">
    <property type="entry name" value="His_Pase_superF_clade-1"/>
</dbReference>
<evidence type="ECO:0000313" key="4">
    <source>
        <dbReference type="Proteomes" id="UP000280726"/>
    </source>
</evidence>
<sequence length="196" mass="22006">MPDLIVVRHGETEWSLSGQHTGTTDIPLTERGERQARELLDNFGEREFAKVLVSPRQRARRTAELAGIDDFEIDEDLVEWDYGELEGVTTAEYNERREAEGRGSWNLWTDGAPGGESAEDVAARVDRVIARTERLRESGDVLVVGHSHLSRMLVVRWLGLPARYGENFLLDAAHWAVLGHKRGAPVVKHWGVPPHA</sequence>
<dbReference type="InterPro" id="IPR029033">
    <property type="entry name" value="His_PPase_superfam"/>
</dbReference>
<feature type="binding site" evidence="2">
    <location>
        <begin position="21"/>
        <end position="22"/>
    </location>
    <ligand>
        <name>substrate</name>
    </ligand>
</feature>
<dbReference type="PANTHER" id="PTHR48100">
    <property type="entry name" value="BROAD-SPECIFICITY PHOSPHATASE YOR283W-RELATED"/>
    <property type="match status" value="1"/>
</dbReference>